<evidence type="ECO:0000313" key="3">
    <source>
        <dbReference type="Proteomes" id="UP000247673"/>
    </source>
</evidence>
<dbReference type="EMBL" id="QGLO01000004">
    <property type="protein sequence ID" value="PXY91896.1"/>
    <property type="molecule type" value="Genomic_DNA"/>
</dbReference>
<dbReference type="AlphaFoldDB" id="A0A2V4DTW5"/>
<evidence type="ECO:0000256" key="1">
    <source>
        <dbReference type="SAM" id="Coils"/>
    </source>
</evidence>
<protein>
    <submittedName>
        <fullName evidence="2">Chemotaxis protein</fullName>
    </submittedName>
</protein>
<organism evidence="2 3">
    <name type="scientific">Gilliamella apis</name>
    <dbReference type="NCBI Taxonomy" id="1970738"/>
    <lineage>
        <taxon>Bacteria</taxon>
        <taxon>Pseudomonadati</taxon>
        <taxon>Pseudomonadota</taxon>
        <taxon>Gammaproteobacteria</taxon>
        <taxon>Orbales</taxon>
        <taxon>Orbaceae</taxon>
        <taxon>Gilliamella</taxon>
    </lineage>
</organism>
<dbReference type="RefSeq" id="WP_110447812.1">
    <property type="nucleotide sequence ID" value="NZ_CP132381.1"/>
</dbReference>
<dbReference type="Proteomes" id="UP000247673">
    <property type="component" value="Unassembled WGS sequence"/>
</dbReference>
<proteinExistence type="predicted"/>
<feature type="coiled-coil region" evidence="1">
    <location>
        <begin position="26"/>
        <end position="60"/>
    </location>
</feature>
<keyword evidence="3" id="KW-1185">Reference proteome</keyword>
<keyword evidence="1" id="KW-0175">Coiled coil</keyword>
<reference evidence="2 3" key="1">
    <citation type="submission" date="2018-05" db="EMBL/GenBank/DDBJ databases">
        <title>Reference genomes for bee gut microbiota database.</title>
        <authorList>
            <person name="Ellegaard K.M."/>
        </authorList>
    </citation>
    <scope>NUCLEOTIDE SEQUENCE [LARGE SCALE GENOMIC DNA]</scope>
    <source>
        <strain evidence="2 3">ESL0172</strain>
    </source>
</reference>
<gene>
    <name evidence="2" type="ORF">DKK78_06175</name>
</gene>
<sequence length="383" mass="41293">MAIPLVIIGAAAAATVFGGKKAYDGHKTKQEANEIQENAIKKYNNRKEQLDKIQNDTDEKLNNLGLLELSIGQSIGEFEILANELLVKMEKSGYKNQKLSIPSNQLSKINDLTISTTEFLATVAAAGATGAAASFAVYSGVMAFAAASTGTPIAALSGAAAYNATMAAIGGGSLAAGGWGMAGGAMVLGTAAAAPILAVAGWAYEKHADKALANAEEQSNEVNKALEKMNLAEVRLNKITDYIQRINLSLTSINNTFIEYFDALKTMHQTIMKRHQGEDISIDESKECLQKIDNGYALAAIMTEIITTPIFKIQVDEDVTAVIEDRHLQSETHGNGESGFWDKIEPFFLQFKKDEERESVLNETVLDSVLTEQSKKHNEILSK</sequence>
<accession>A0A2V4DTW5</accession>
<name>A0A2V4DTW5_9GAMM</name>
<evidence type="ECO:0000313" key="2">
    <source>
        <dbReference type="EMBL" id="PXY91896.1"/>
    </source>
</evidence>
<feature type="coiled-coil region" evidence="1">
    <location>
        <begin position="208"/>
        <end position="235"/>
    </location>
</feature>
<comment type="caution">
    <text evidence="2">The sequence shown here is derived from an EMBL/GenBank/DDBJ whole genome shotgun (WGS) entry which is preliminary data.</text>
</comment>
<dbReference type="OrthoDB" id="6834370at2"/>